<organism evidence="2 3">
    <name type="scientific">Hymenobacter cellulosivorans</name>
    <dbReference type="NCBI Taxonomy" id="2932249"/>
    <lineage>
        <taxon>Bacteria</taxon>
        <taxon>Pseudomonadati</taxon>
        <taxon>Bacteroidota</taxon>
        <taxon>Cytophagia</taxon>
        <taxon>Cytophagales</taxon>
        <taxon>Hymenobacteraceae</taxon>
        <taxon>Hymenobacter</taxon>
    </lineage>
</organism>
<gene>
    <name evidence="2" type="ORF">MUN80_25465</name>
</gene>
<evidence type="ECO:0000313" key="2">
    <source>
        <dbReference type="EMBL" id="UOQ53073.1"/>
    </source>
</evidence>
<sequence>MNRIHITTPLDDNQQPTGPHPVEMTLSTVAQQSAWGESLLAAFEVEILQGFSFAQDEDSTTYCFEVNDEKAAQLKQVLTLAFFPPPIN</sequence>
<accession>A0ABY4FAN7</accession>
<evidence type="ECO:0000313" key="3">
    <source>
        <dbReference type="Proteomes" id="UP000831785"/>
    </source>
</evidence>
<dbReference type="RefSeq" id="WP_244717809.1">
    <property type="nucleotide sequence ID" value="NZ_CP095049.1"/>
</dbReference>
<feature type="region of interest" description="Disordered" evidence="1">
    <location>
        <begin position="1"/>
        <end position="20"/>
    </location>
</feature>
<name>A0ABY4FAN7_9BACT</name>
<proteinExistence type="predicted"/>
<evidence type="ECO:0000256" key="1">
    <source>
        <dbReference type="SAM" id="MobiDB-lite"/>
    </source>
</evidence>
<keyword evidence="3" id="KW-1185">Reference proteome</keyword>
<dbReference type="Proteomes" id="UP000831785">
    <property type="component" value="Chromosome"/>
</dbReference>
<protein>
    <submittedName>
        <fullName evidence="2">Uncharacterized protein</fullName>
    </submittedName>
</protein>
<reference evidence="2 3" key="1">
    <citation type="submission" date="2022-04" db="EMBL/GenBank/DDBJ databases">
        <title>Hymenobacter sp. isolated from the air.</title>
        <authorList>
            <person name="Won M."/>
            <person name="Lee C.-M."/>
            <person name="Woen H.-Y."/>
            <person name="Kwon S.-W."/>
        </authorList>
    </citation>
    <scope>NUCLEOTIDE SEQUENCE [LARGE SCALE GENOMIC DNA]</scope>
    <source>
        <strain evidence="3">5116 S-27</strain>
    </source>
</reference>
<dbReference type="EMBL" id="CP095049">
    <property type="protein sequence ID" value="UOQ53073.1"/>
    <property type="molecule type" value="Genomic_DNA"/>
</dbReference>